<dbReference type="PROSITE" id="PS50109">
    <property type="entry name" value="HIS_KIN"/>
    <property type="match status" value="1"/>
</dbReference>
<sequence length="1072" mass="120742">MATTRSQRVIDVEDHNKRSRRLSYHLDSLLGGGIGSDRDDAELAAAEDQFSPDEIKLAFEVYEQERSRSAERDEFESIERFIASEKKQGYKEREAGRRLAASEEIRLASQIAEIKGFRSRASNQNAEVSLRNRMSDMEKAYIARKLVVVKASQVTSADCRRQFTRVKQFFEKIHLSRQKSLRDSYERSMKVLKMMHRIRDCDSRLAEIELQSAERMYQVKVANLNQLHMAQNLEESGYLEQMFLLLDKVSAAKEAAASDLFQHDMEEARSLKELNVRLDGELEKARADATIELAKMVAHYVQEQSVELEEDKDKHDDISATERAKDFRESSVNPIATVSELYDTIIWSVVTSRLGTDSSASLFSSSNGSYSDIEEEEKEERRAAENTDPEPFQRSGGYDAEDDGKSMDQSMQSGSSSNTTAHEDVSIVGKMYIKQLKRDLMQKESALLDQQKAERKEERRRQHKAKSELVAKHNQIIETLLSDCVNERHRLRYAISERMHLLARSQRSEELTLQESIDEDIKAMQSTWEEHKRLEEMEKASFDKAQALVSAQVYHEIRNALSSVIAMGEMTKALRQDPSTSSKGLISSVDDMMDQTSEVVRYSLTMLNNILDINKIKTGSFNINPTRFNLTELVQRATTMQVVKAQTKGVKMTFNTTSSVHPVYTSTDKDIVLRIITNFISNSVKFTKSGCVQPFVIPVEEMAIAMPELKSLGDYVCVGVADTGIGLSAEQLEKAKLGLYNSESTVENNAKNSGFGLHLAHQLTEALGTRLYLGSVADFKDILGEDTLGEDPKAGTVLFIAVPVAASHRRGSGDQIMKRVSRRSSLGGEGDYRFHPKGSCFRILVADDGEPGCFCSARPCFLSACSHSGIYHSVTMLRKGLCRSMLQVFEPYTECRIEIHTACTAEDALRMIKLVRFDIVFLDNQFVTPQTNRAMPTAEDMPRITLEAGRTAGETKVTSLVSEYFHKEPLQIKEGDGQLSGLQALLQVADDDSFQPKPVLVLLSGHKFDLENQCNMLVVQKPLQTREIIPFLEANAKKLVESGMCFEEVDEKGIARVRNMNGNELFHCNIIK</sequence>
<feature type="compositionally biased region" description="Basic and acidic residues" evidence="6">
    <location>
        <begin position="311"/>
        <end position="327"/>
    </location>
</feature>
<dbReference type="OrthoDB" id="2015534at2759"/>
<evidence type="ECO:0000256" key="3">
    <source>
        <dbReference type="ARBA" id="ARBA00022679"/>
    </source>
</evidence>
<dbReference type="EC" id="2.7.13.3" evidence="2"/>
<protein>
    <recommendedName>
        <fullName evidence="2">histidine kinase</fullName>
        <ecNumber evidence="2">2.7.13.3</ecNumber>
    </recommendedName>
</protein>
<evidence type="ECO:0000256" key="5">
    <source>
        <dbReference type="SAM" id="Coils"/>
    </source>
</evidence>
<keyword evidence="9" id="KW-1185">Reference proteome</keyword>
<dbReference type="InterPro" id="IPR036890">
    <property type="entry name" value="HATPase_C_sf"/>
</dbReference>
<evidence type="ECO:0000256" key="2">
    <source>
        <dbReference type="ARBA" id="ARBA00012438"/>
    </source>
</evidence>
<evidence type="ECO:0000313" key="8">
    <source>
        <dbReference type="EMBL" id="EJK74960.1"/>
    </source>
</evidence>
<evidence type="ECO:0000259" key="7">
    <source>
        <dbReference type="PROSITE" id="PS50109"/>
    </source>
</evidence>
<comment type="caution">
    <text evidence="8">The sequence shown here is derived from an EMBL/GenBank/DDBJ whole genome shotgun (WGS) entry which is preliminary data.</text>
</comment>
<feature type="region of interest" description="Disordered" evidence="6">
    <location>
        <begin position="306"/>
        <end position="327"/>
    </location>
</feature>
<dbReference type="PANTHER" id="PTHR43047:SF72">
    <property type="entry name" value="OSMOSENSING HISTIDINE PROTEIN KINASE SLN1"/>
    <property type="match status" value="1"/>
</dbReference>
<evidence type="ECO:0000256" key="4">
    <source>
        <dbReference type="ARBA" id="ARBA00022777"/>
    </source>
</evidence>
<evidence type="ECO:0000313" key="9">
    <source>
        <dbReference type="Proteomes" id="UP000266841"/>
    </source>
</evidence>
<dbReference type="Gene3D" id="3.30.565.10">
    <property type="entry name" value="Histidine kinase-like ATPase, C-terminal domain"/>
    <property type="match status" value="1"/>
</dbReference>
<name>K0TBS7_THAOC</name>
<organism evidence="8 9">
    <name type="scientific">Thalassiosira oceanica</name>
    <name type="common">Marine diatom</name>
    <dbReference type="NCBI Taxonomy" id="159749"/>
    <lineage>
        <taxon>Eukaryota</taxon>
        <taxon>Sar</taxon>
        <taxon>Stramenopiles</taxon>
        <taxon>Ochrophyta</taxon>
        <taxon>Bacillariophyta</taxon>
        <taxon>Coscinodiscophyceae</taxon>
        <taxon>Thalassiosirophycidae</taxon>
        <taxon>Thalassiosirales</taxon>
        <taxon>Thalassiosiraceae</taxon>
        <taxon>Thalassiosira</taxon>
    </lineage>
</organism>
<keyword evidence="4" id="KW-0418">Kinase</keyword>
<dbReference type="Gene3D" id="1.10.287.130">
    <property type="match status" value="1"/>
</dbReference>
<feature type="region of interest" description="Disordered" evidence="6">
    <location>
        <begin position="358"/>
        <end position="422"/>
    </location>
</feature>
<dbReference type="Proteomes" id="UP000266841">
    <property type="component" value="Unassembled WGS sequence"/>
</dbReference>
<dbReference type="EMBL" id="AGNL01003225">
    <property type="protein sequence ID" value="EJK74960.1"/>
    <property type="molecule type" value="Genomic_DNA"/>
</dbReference>
<dbReference type="GO" id="GO:0009927">
    <property type="term" value="F:histidine phosphotransfer kinase activity"/>
    <property type="evidence" value="ECO:0007669"/>
    <property type="project" value="TreeGrafter"/>
</dbReference>
<gene>
    <name evidence="8" type="ORF">THAOC_03332</name>
</gene>
<feature type="compositionally biased region" description="Low complexity" evidence="6">
    <location>
        <begin position="358"/>
        <end position="371"/>
    </location>
</feature>
<feature type="coiled-coil region" evidence="5">
    <location>
        <begin position="433"/>
        <end position="468"/>
    </location>
</feature>
<dbReference type="Pfam" id="PF02518">
    <property type="entry name" value="HATPase_c"/>
    <property type="match status" value="1"/>
</dbReference>
<dbReference type="eggNOG" id="KOG0519">
    <property type="taxonomic scope" value="Eukaryota"/>
</dbReference>
<evidence type="ECO:0000256" key="6">
    <source>
        <dbReference type="SAM" id="MobiDB-lite"/>
    </source>
</evidence>
<dbReference type="GO" id="GO:0000155">
    <property type="term" value="F:phosphorelay sensor kinase activity"/>
    <property type="evidence" value="ECO:0007669"/>
    <property type="project" value="TreeGrafter"/>
</dbReference>
<comment type="catalytic activity">
    <reaction evidence="1">
        <text>ATP + protein L-histidine = ADP + protein N-phospho-L-histidine.</text>
        <dbReference type="EC" id="2.7.13.3"/>
    </reaction>
</comment>
<keyword evidence="3" id="KW-0808">Transferase</keyword>
<accession>K0TBS7</accession>
<dbReference type="InterPro" id="IPR003594">
    <property type="entry name" value="HATPase_dom"/>
</dbReference>
<dbReference type="PANTHER" id="PTHR43047">
    <property type="entry name" value="TWO-COMPONENT HISTIDINE PROTEIN KINASE"/>
    <property type="match status" value="1"/>
</dbReference>
<feature type="domain" description="Histidine kinase" evidence="7">
    <location>
        <begin position="552"/>
        <end position="806"/>
    </location>
</feature>
<dbReference type="SUPFAM" id="SSF55874">
    <property type="entry name" value="ATPase domain of HSP90 chaperone/DNA topoisomerase II/histidine kinase"/>
    <property type="match status" value="1"/>
</dbReference>
<dbReference type="GO" id="GO:0005886">
    <property type="term" value="C:plasma membrane"/>
    <property type="evidence" value="ECO:0007669"/>
    <property type="project" value="TreeGrafter"/>
</dbReference>
<proteinExistence type="predicted"/>
<feature type="compositionally biased region" description="Low complexity" evidence="6">
    <location>
        <begin position="407"/>
        <end position="417"/>
    </location>
</feature>
<dbReference type="InterPro" id="IPR005467">
    <property type="entry name" value="His_kinase_dom"/>
</dbReference>
<keyword evidence="5" id="KW-0175">Coiled coil</keyword>
<reference evidence="8 9" key="1">
    <citation type="journal article" date="2012" name="Genome Biol.">
        <title>Genome and low-iron response of an oceanic diatom adapted to chronic iron limitation.</title>
        <authorList>
            <person name="Lommer M."/>
            <person name="Specht M."/>
            <person name="Roy A.S."/>
            <person name="Kraemer L."/>
            <person name="Andreson R."/>
            <person name="Gutowska M.A."/>
            <person name="Wolf J."/>
            <person name="Bergner S.V."/>
            <person name="Schilhabel M.B."/>
            <person name="Klostermeier U.C."/>
            <person name="Beiko R.G."/>
            <person name="Rosenstiel P."/>
            <person name="Hippler M."/>
            <person name="Laroche J."/>
        </authorList>
    </citation>
    <scope>NUCLEOTIDE SEQUENCE [LARGE SCALE GENOMIC DNA]</scope>
    <source>
        <strain evidence="8 9">CCMP1005</strain>
    </source>
</reference>
<dbReference type="SMART" id="SM00387">
    <property type="entry name" value="HATPase_c"/>
    <property type="match status" value="1"/>
</dbReference>
<evidence type="ECO:0000256" key="1">
    <source>
        <dbReference type="ARBA" id="ARBA00000085"/>
    </source>
</evidence>
<dbReference type="AlphaFoldDB" id="K0TBS7"/>